<dbReference type="InterPro" id="IPR001680">
    <property type="entry name" value="WD40_rpt"/>
</dbReference>
<evidence type="ECO:0000313" key="11">
    <source>
        <dbReference type="Proteomes" id="UP000076078"/>
    </source>
</evidence>
<dbReference type="Gene3D" id="2.130.10.10">
    <property type="entry name" value="YVTN repeat-like/Quinoprotein amine dehydrogenase"/>
    <property type="match status" value="1"/>
</dbReference>
<dbReference type="Pfam" id="PF17814">
    <property type="entry name" value="LisH_TPL"/>
    <property type="match status" value="1"/>
</dbReference>
<dbReference type="PANTHER" id="PTHR22848">
    <property type="entry name" value="WD40 REPEAT PROTEIN"/>
    <property type="match status" value="1"/>
</dbReference>
<dbReference type="GO" id="GO:0005634">
    <property type="term" value="C:nucleus"/>
    <property type="evidence" value="ECO:0007669"/>
    <property type="project" value="UniProtKB-SubCell"/>
</dbReference>
<dbReference type="InterPro" id="IPR015943">
    <property type="entry name" value="WD40/YVTN_repeat-like_dom_sf"/>
</dbReference>
<dbReference type="InterPro" id="IPR036322">
    <property type="entry name" value="WD40_repeat_dom_sf"/>
</dbReference>
<evidence type="ECO:0000256" key="7">
    <source>
        <dbReference type="ARBA" id="ARBA00025801"/>
    </source>
</evidence>
<dbReference type="PROSITE" id="PS50082">
    <property type="entry name" value="WD_REPEATS_2"/>
    <property type="match status" value="5"/>
</dbReference>
<dbReference type="InterPro" id="IPR006594">
    <property type="entry name" value="LisH"/>
</dbReference>
<evidence type="ECO:0000259" key="9">
    <source>
        <dbReference type="Pfam" id="PF17814"/>
    </source>
</evidence>
<dbReference type="AlphaFoldDB" id="A0A151ZDQ6"/>
<keyword evidence="2 8" id="KW-0853">WD repeat</keyword>
<dbReference type="PROSITE" id="PS50294">
    <property type="entry name" value="WD_REPEATS_REGION"/>
    <property type="match status" value="4"/>
</dbReference>
<keyword evidence="3" id="KW-0507">mRNA processing</keyword>
<feature type="repeat" description="WD" evidence="8">
    <location>
        <begin position="242"/>
        <end position="271"/>
    </location>
</feature>
<feature type="repeat" description="WD" evidence="8">
    <location>
        <begin position="500"/>
        <end position="541"/>
    </location>
</feature>
<comment type="subcellular location">
    <subcellularLocation>
        <location evidence="1">Nucleus</location>
    </subcellularLocation>
</comment>
<dbReference type="Proteomes" id="UP000076078">
    <property type="component" value="Unassembled WGS sequence"/>
</dbReference>
<dbReference type="InterPro" id="IPR020472">
    <property type="entry name" value="WD40_PAC1"/>
</dbReference>
<protein>
    <submittedName>
        <fullName evidence="10">WD40 repeat-containing protein</fullName>
    </submittedName>
</protein>
<feature type="repeat" description="WD" evidence="8">
    <location>
        <begin position="365"/>
        <end position="407"/>
    </location>
</feature>
<evidence type="ECO:0000256" key="1">
    <source>
        <dbReference type="ARBA" id="ARBA00004123"/>
    </source>
</evidence>
<gene>
    <name evidence="10" type="ORF">DLAC_06909</name>
</gene>
<accession>A0A151ZDQ6</accession>
<keyword evidence="11" id="KW-1185">Reference proteome</keyword>
<dbReference type="InParanoid" id="A0A151ZDQ6"/>
<organism evidence="10 11">
    <name type="scientific">Tieghemostelium lacteum</name>
    <name type="common">Slime mold</name>
    <name type="synonym">Dictyostelium lacteum</name>
    <dbReference type="NCBI Taxonomy" id="361077"/>
    <lineage>
        <taxon>Eukaryota</taxon>
        <taxon>Amoebozoa</taxon>
        <taxon>Evosea</taxon>
        <taxon>Eumycetozoa</taxon>
        <taxon>Dictyostelia</taxon>
        <taxon>Dictyosteliales</taxon>
        <taxon>Raperosteliaceae</taxon>
        <taxon>Tieghemostelium</taxon>
    </lineage>
</organism>
<dbReference type="SUPFAM" id="SSF50978">
    <property type="entry name" value="WD40 repeat-like"/>
    <property type="match status" value="1"/>
</dbReference>
<proteinExistence type="inferred from homology"/>
<keyword evidence="6" id="KW-0539">Nucleus</keyword>
<name>A0A151ZDQ6_TIELA</name>
<feature type="domain" description="TPL/SMU1 LisH-like dimerisation" evidence="9">
    <location>
        <begin position="14"/>
        <end position="43"/>
    </location>
</feature>
<dbReference type="SMART" id="SM00320">
    <property type="entry name" value="WD40"/>
    <property type="match status" value="6"/>
</dbReference>
<dbReference type="EMBL" id="LODT01000031">
    <property type="protein sequence ID" value="KYQ92071.1"/>
    <property type="molecule type" value="Genomic_DNA"/>
</dbReference>
<keyword evidence="5" id="KW-0508">mRNA splicing</keyword>
<dbReference type="InterPro" id="IPR045184">
    <property type="entry name" value="SMU1"/>
</dbReference>
<dbReference type="PROSITE" id="PS50896">
    <property type="entry name" value="LISH"/>
    <property type="match status" value="1"/>
</dbReference>
<dbReference type="SMART" id="SM00667">
    <property type="entry name" value="LisH"/>
    <property type="match status" value="1"/>
</dbReference>
<dbReference type="CDD" id="cd00200">
    <property type="entry name" value="WD40"/>
    <property type="match status" value="1"/>
</dbReference>
<feature type="repeat" description="WD" evidence="8">
    <location>
        <begin position="280"/>
        <end position="321"/>
    </location>
</feature>
<dbReference type="FunCoup" id="A0A151ZDQ6">
    <property type="interactions" value="781"/>
</dbReference>
<reference evidence="10 11" key="1">
    <citation type="submission" date="2015-12" db="EMBL/GenBank/DDBJ databases">
        <title>Dictyostelia acquired genes for synthesis and detection of signals that induce cell-type specialization by lateral gene transfer from prokaryotes.</title>
        <authorList>
            <person name="Gloeckner G."/>
            <person name="Schaap P."/>
        </authorList>
    </citation>
    <scope>NUCLEOTIDE SEQUENCE [LARGE SCALE GENOMIC DNA]</scope>
    <source>
        <strain evidence="10 11">TK</strain>
    </source>
</reference>
<dbReference type="InterPro" id="IPR054532">
    <property type="entry name" value="TPL_SMU1_LisH-like"/>
</dbReference>
<sequence>MSSQVTRINDLEIQSQDIIKIILQYLKENSLFQSFNTLQDETGLSLNTVTQYQLLLDNVKSGKWDIVLSQLTGLQLTYRILHDIYEQIVIELLIDKEFDLVKYILRKTEVMTHLKLNHPERYLRLEHYLQKESVNLTEFFSHLISSDQQPYDMSLEKRRKILSDFLSSELLNIDNSRLLSLLTESLLWQQQKGNIPSNCQEFDLLLNKVPKKVVVQEPDRYPDTFYKTIKFNQKNKPESCKFSPDSKYLVTGSLDGFIEVWDYETGQLTRQLSYQEQDEFMMHDDTILCLSFSLDSEYLASGSLDKMIKVWHIKTGKCLRKFESAHGSGVTCLAFSKNSTSVLSGSFDTTLKLHGLKSGKTLKIFRGHQSFVNDCCFSGPQEERILSCSSDGKIRIWDSKSSDCLQILSSAQQVNIRDIAVRQIIPLIKYPDQLVVCNSSSIISILSIKTQNIMRNFTSDNDKSFLMCTLSPQQTYLYAISEDNFCYIFKLTDSTLVSKLKVHDNEVIGISQHPHKNILATYASDATLKIWKSSSNNNPSQ</sequence>
<dbReference type="Pfam" id="PF00400">
    <property type="entry name" value="WD40"/>
    <property type="match status" value="5"/>
</dbReference>
<evidence type="ECO:0000256" key="8">
    <source>
        <dbReference type="PROSITE-ProRule" id="PRU00221"/>
    </source>
</evidence>
<dbReference type="OMA" id="MMKQQEP"/>
<evidence type="ECO:0000256" key="2">
    <source>
        <dbReference type="ARBA" id="ARBA00022574"/>
    </source>
</evidence>
<dbReference type="STRING" id="361077.A0A151ZDQ6"/>
<evidence type="ECO:0000256" key="6">
    <source>
        <dbReference type="ARBA" id="ARBA00023242"/>
    </source>
</evidence>
<dbReference type="OrthoDB" id="538223at2759"/>
<feature type="repeat" description="WD" evidence="8">
    <location>
        <begin position="323"/>
        <end position="364"/>
    </location>
</feature>
<dbReference type="PRINTS" id="PR00320">
    <property type="entry name" value="GPROTEINBRPT"/>
</dbReference>
<comment type="similarity">
    <text evidence="7">Belongs to the WD repeat SMU1 family.</text>
</comment>
<evidence type="ECO:0000256" key="5">
    <source>
        <dbReference type="ARBA" id="ARBA00023187"/>
    </source>
</evidence>
<evidence type="ECO:0000313" key="10">
    <source>
        <dbReference type="EMBL" id="KYQ92071.1"/>
    </source>
</evidence>
<comment type="caution">
    <text evidence="10">The sequence shown here is derived from an EMBL/GenBank/DDBJ whole genome shotgun (WGS) entry which is preliminary data.</text>
</comment>
<evidence type="ECO:0000256" key="3">
    <source>
        <dbReference type="ARBA" id="ARBA00022664"/>
    </source>
</evidence>
<keyword evidence="4" id="KW-0677">Repeat</keyword>
<evidence type="ECO:0000256" key="4">
    <source>
        <dbReference type="ARBA" id="ARBA00022737"/>
    </source>
</evidence>
<dbReference type="GO" id="GO:0000398">
    <property type="term" value="P:mRNA splicing, via spliceosome"/>
    <property type="evidence" value="ECO:0007669"/>
    <property type="project" value="InterPro"/>
</dbReference>